<evidence type="ECO:0000313" key="3">
    <source>
        <dbReference type="EMBL" id="EKN65271.1"/>
    </source>
</evidence>
<accession>K6DWN3</accession>
<organism evidence="3 4">
    <name type="scientific">Neobacillus bataviensis LMG 21833</name>
    <dbReference type="NCBI Taxonomy" id="1117379"/>
    <lineage>
        <taxon>Bacteria</taxon>
        <taxon>Bacillati</taxon>
        <taxon>Bacillota</taxon>
        <taxon>Bacilli</taxon>
        <taxon>Bacillales</taxon>
        <taxon>Bacillaceae</taxon>
        <taxon>Neobacillus</taxon>
    </lineage>
</organism>
<dbReference type="Gene3D" id="3.20.20.140">
    <property type="entry name" value="Metal-dependent hydrolases"/>
    <property type="match status" value="1"/>
</dbReference>
<dbReference type="PATRIC" id="fig|1117379.3.peg.4465"/>
<dbReference type="PANTHER" id="PTHR43569">
    <property type="entry name" value="AMIDOHYDROLASE"/>
    <property type="match status" value="1"/>
</dbReference>
<feature type="domain" description="Amidohydrolase-related" evidence="2">
    <location>
        <begin position="7"/>
        <end position="276"/>
    </location>
</feature>
<dbReference type="RefSeq" id="WP_007087300.1">
    <property type="nucleotide sequence ID" value="NZ_AJLS01000137.1"/>
</dbReference>
<evidence type="ECO:0000259" key="2">
    <source>
        <dbReference type="Pfam" id="PF04909"/>
    </source>
</evidence>
<comment type="similarity">
    <text evidence="1">Belongs to the metallo-dependent hydrolases superfamily.</text>
</comment>
<dbReference type="GO" id="GO:0016787">
    <property type="term" value="F:hydrolase activity"/>
    <property type="evidence" value="ECO:0007669"/>
    <property type="project" value="UniProtKB-KW"/>
</dbReference>
<protein>
    <submittedName>
        <fullName evidence="3">Amidohydrolase 2</fullName>
    </submittedName>
</protein>
<dbReference type="EMBL" id="AJLS01000137">
    <property type="protein sequence ID" value="EKN65271.1"/>
    <property type="molecule type" value="Genomic_DNA"/>
</dbReference>
<reference evidence="3 4" key="1">
    <citation type="journal article" date="2012" name="Front. Microbiol.">
        <title>Redundancy and modularity in membrane-associated dissimilatory nitrate reduction in Bacillus.</title>
        <authorList>
            <person name="Heylen K."/>
            <person name="Keltjens J."/>
        </authorList>
    </citation>
    <scope>NUCLEOTIDE SEQUENCE [LARGE SCALE GENOMIC DNA]</scope>
    <source>
        <strain evidence="4">LMG 21833T</strain>
    </source>
</reference>
<dbReference type="Proteomes" id="UP000006316">
    <property type="component" value="Unassembled WGS sequence"/>
</dbReference>
<gene>
    <name evidence="3" type="ORF">BABA_21541</name>
</gene>
<evidence type="ECO:0000313" key="4">
    <source>
        <dbReference type="Proteomes" id="UP000006316"/>
    </source>
</evidence>
<dbReference type="SUPFAM" id="SSF51556">
    <property type="entry name" value="Metallo-dependent hydrolases"/>
    <property type="match status" value="1"/>
</dbReference>
<dbReference type="AlphaFoldDB" id="K6DWN3"/>
<dbReference type="InterPro" id="IPR052350">
    <property type="entry name" value="Metallo-dep_Lactonases"/>
</dbReference>
<dbReference type="eggNOG" id="COG3618">
    <property type="taxonomic scope" value="Bacteria"/>
</dbReference>
<name>K6DWN3_9BACI</name>
<keyword evidence="4" id="KW-1185">Reference proteome</keyword>
<dbReference type="Pfam" id="PF04909">
    <property type="entry name" value="Amidohydro_2"/>
    <property type="match status" value="1"/>
</dbReference>
<proteinExistence type="inferred from homology"/>
<dbReference type="OrthoDB" id="5450317at2"/>
<evidence type="ECO:0000256" key="1">
    <source>
        <dbReference type="ARBA" id="ARBA00038310"/>
    </source>
</evidence>
<comment type="caution">
    <text evidence="3">The sequence shown here is derived from an EMBL/GenBank/DDBJ whole genome shotgun (WGS) entry which is preliminary data.</text>
</comment>
<dbReference type="PANTHER" id="PTHR43569:SF2">
    <property type="entry name" value="AMIDOHYDROLASE-RELATED DOMAIN-CONTAINING PROTEIN"/>
    <property type="match status" value="1"/>
</dbReference>
<sequence length="285" mass="32757">MNSIHIIDSHQHFWKLDRGDYGWLTKDMGILFQDYFPEDLKPSLEKHAVSGTVLVQAAPTYEETRYLLSLYQKVKWIYGVVGWLDLSSSAFSEQLDSLMKQQGIIGLRPMLQDIEDSAWILQEQVMENLRRLTSYNLPLDLLITERHIPSIEAVLERLPTLRVVIDHIAKPVISKKEFSKWEADMNKLAKNPTICCKLSGFMTLADSWKTADFKPYIHHIVQAFGSSRVMFGSDWPVCLSGGSYQKAIQIVTDNLPNTLSGGEREQIFSINAKTFYLLKERMRKI</sequence>
<dbReference type="InterPro" id="IPR006680">
    <property type="entry name" value="Amidohydro-rel"/>
</dbReference>
<keyword evidence="3" id="KW-0378">Hydrolase</keyword>
<dbReference type="STRING" id="1117379.BABA_21541"/>
<dbReference type="InterPro" id="IPR032466">
    <property type="entry name" value="Metal_Hydrolase"/>
</dbReference>